<reference evidence="2" key="1">
    <citation type="submission" date="2021-01" db="EMBL/GenBank/DDBJ databases">
        <title>Whole genome shotgun sequence of Virgisporangium aurantiacum NBRC 16421.</title>
        <authorList>
            <person name="Komaki H."/>
            <person name="Tamura T."/>
        </authorList>
    </citation>
    <scope>NUCLEOTIDE SEQUENCE</scope>
    <source>
        <strain evidence="2">NBRC 16421</strain>
    </source>
</reference>
<keyword evidence="3" id="KW-1185">Reference proteome</keyword>
<sequence>MGTLVTLDLPDDSPALSLPWIITFGPADDEEEWEPVVCGPYERAHALALAEAVLADEELMAVVEPLQPALTVDQIRGEIAASRLNADEAEDDETEDEHDHDHDHDHGDEVVTPSTPPSPEEIKAAFARIARQLGE</sequence>
<comment type="caution">
    <text evidence="2">The sequence shown here is derived from an EMBL/GenBank/DDBJ whole genome shotgun (WGS) entry which is preliminary data.</text>
</comment>
<accession>A0A8J3YX48</accession>
<evidence type="ECO:0000256" key="1">
    <source>
        <dbReference type="SAM" id="MobiDB-lite"/>
    </source>
</evidence>
<gene>
    <name evidence="2" type="ORF">Vau01_011000</name>
</gene>
<dbReference type="AlphaFoldDB" id="A0A8J3YX48"/>
<evidence type="ECO:0000313" key="2">
    <source>
        <dbReference type="EMBL" id="GIJ53584.1"/>
    </source>
</evidence>
<name>A0A8J3YX48_9ACTN</name>
<dbReference type="EMBL" id="BOPG01000008">
    <property type="protein sequence ID" value="GIJ53584.1"/>
    <property type="molecule type" value="Genomic_DNA"/>
</dbReference>
<protein>
    <submittedName>
        <fullName evidence="2">Uncharacterized protein</fullName>
    </submittedName>
</protein>
<feature type="region of interest" description="Disordered" evidence="1">
    <location>
        <begin position="81"/>
        <end position="122"/>
    </location>
</feature>
<evidence type="ECO:0000313" key="3">
    <source>
        <dbReference type="Proteomes" id="UP000612585"/>
    </source>
</evidence>
<feature type="compositionally biased region" description="Basic and acidic residues" evidence="1">
    <location>
        <begin position="97"/>
        <end position="109"/>
    </location>
</feature>
<dbReference type="RefSeq" id="WP_203987983.1">
    <property type="nucleotide sequence ID" value="NZ_BOPG01000008.1"/>
</dbReference>
<proteinExistence type="predicted"/>
<dbReference type="Proteomes" id="UP000612585">
    <property type="component" value="Unassembled WGS sequence"/>
</dbReference>
<organism evidence="2 3">
    <name type="scientific">Virgisporangium aurantiacum</name>
    <dbReference type="NCBI Taxonomy" id="175570"/>
    <lineage>
        <taxon>Bacteria</taxon>
        <taxon>Bacillati</taxon>
        <taxon>Actinomycetota</taxon>
        <taxon>Actinomycetes</taxon>
        <taxon>Micromonosporales</taxon>
        <taxon>Micromonosporaceae</taxon>
        <taxon>Virgisporangium</taxon>
    </lineage>
</organism>
<feature type="compositionally biased region" description="Acidic residues" evidence="1">
    <location>
        <begin position="87"/>
        <end position="96"/>
    </location>
</feature>